<dbReference type="PANTHER" id="PTHR43265:SF1">
    <property type="entry name" value="ESTERASE ESTD"/>
    <property type="match status" value="1"/>
</dbReference>
<evidence type="ECO:0000313" key="2">
    <source>
        <dbReference type="EMBL" id="SUZ56286.1"/>
    </source>
</evidence>
<protein>
    <recommendedName>
        <fullName evidence="1">Serine aminopeptidase S33 domain-containing protein</fullName>
    </recommendedName>
</protein>
<dbReference type="Gene3D" id="3.40.50.1820">
    <property type="entry name" value="alpha/beta hydrolase"/>
    <property type="match status" value="1"/>
</dbReference>
<dbReference type="AlphaFoldDB" id="A0A381NNW0"/>
<feature type="non-terminal residue" evidence="2">
    <location>
        <position position="471"/>
    </location>
</feature>
<organism evidence="2">
    <name type="scientific">marine metagenome</name>
    <dbReference type="NCBI Taxonomy" id="408172"/>
    <lineage>
        <taxon>unclassified sequences</taxon>
        <taxon>metagenomes</taxon>
        <taxon>ecological metagenomes</taxon>
    </lineage>
</organism>
<dbReference type="InterPro" id="IPR022742">
    <property type="entry name" value="Hydrolase_4"/>
</dbReference>
<dbReference type="InterPro" id="IPR053145">
    <property type="entry name" value="AB_hydrolase_Est10"/>
</dbReference>
<dbReference type="InterPro" id="IPR029058">
    <property type="entry name" value="AB_hydrolase_fold"/>
</dbReference>
<name>A0A381NNW0_9ZZZZ</name>
<dbReference type="GO" id="GO:0052689">
    <property type="term" value="F:carboxylic ester hydrolase activity"/>
    <property type="evidence" value="ECO:0007669"/>
    <property type="project" value="TreeGrafter"/>
</dbReference>
<dbReference type="SUPFAM" id="SSF53474">
    <property type="entry name" value="alpha/beta-Hydrolases"/>
    <property type="match status" value="1"/>
</dbReference>
<gene>
    <name evidence="2" type="ORF">METZ01_LOCUS9140</name>
</gene>
<proteinExistence type="predicted"/>
<dbReference type="EMBL" id="UINC01000492">
    <property type="protein sequence ID" value="SUZ56286.1"/>
    <property type="molecule type" value="Genomic_DNA"/>
</dbReference>
<dbReference type="Pfam" id="PF12146">
    <property type="entry name" value="Hydrolase_4"/>
    <property type="match status" value="1"/>
</dbReference>
<reference evidence="2" key="1">
    <citation type="submission" date="2018-05" db="EMBL/GenBank/DDBJ databases">
        <authorList>
            <person name="Lanie J.A."/>
            <person name="Ng W.-L."/>
            <person name="Kazmierczak K.M."/>
            <person name="Andrzejewski T.M."/>
            <person name="Davidsen T.M."/>
            <person name="Wayne K.J."/>
            <person name="Tettelin H."/>
            <person name="Glass J.I."/>
            <person name="Rusch D."/>
            <person name="Podicherti R."/>
            <person name="Tsui H.-C.T."/>
            <person name="Winkler M.E."/>
        </authorList>
    </citation>
    <scope>NUCLEOTIDE SEQUENCE</scope>
</reference>
<evidence type="ECO:0000259" key="1">
    <source>
        <dbReference type="Pfam" id="PF12146"/>
    </source>
</evidence>
<accession>A0A381NNW0</accession>
<dbReference type="PANTHER" id="PTHR43265">
    <property type="entry name" value="ESTERASE ESTD"/>
    <property type="match status" value="1"/>
</dbReference>
<feature type="domain" description="Serine aminopeptidase S33" evidence="1">
    <location>
        <begin position="318"/>
        <end position="416"/>
    </location>
</feature>
<sequence length="471" mass="51525">MELPISEGGMVCWYPMRLWIYCIVALLAPPAPLFSMTTQSIPAPEAGEAVFNIFVYAQPVGTENVSLSRTDGEWIVSSTGRVSGALDLIIRQFEMRYDSLWKPVDMMIDSVVAGEPYMVQTSFTETVATSEVMENGNSETKKDPVSEQTVVLPANIFGAYEALAARLAVSSPNTIIPTYYAPQAEITISLNRVSDQRIVTASKTLDARRHYVTILNPNNPFDAEIWTDQHQRLLRISMPTVGLEIIRSDIAAVTARPQTVDNENDEDLHIPATGFNLGATLTYPKDTRSTNNSKWPAVILVPGSVPMDRDGMVSGVPILGQLAGGLANAGFLVVRYDKRGFGQSGGRSETATLNDYAEDVRDVVQYLRRRDDVNDRHIAVIGHADGAWIAMLAASKEKRITALGLIAAPSKSGAEIVLEQQQQMLQRMSLTDAERQAKIALQQDIHAAAISGNGWDAIPLAMRQSADTAWF</sequence>